<protein>
    <submittedName>
        <fullName evidence="1">Uncharacterized protein</fullName>
    </submittedName>
</protein>
<feature type="non-terminal residue" evidence="1">
    <location>
        <position position="1"/>
    </location>
</feature>
<dbReference type="AlphaFoldDB" id="A0A0F9B476"/>
<comment type="caution">
    <text evidence="1">The sequence shown here is derived from an EMBL/GenBank/DDBJ whole genome shotgun (WGS) entry which is preliminary data.</text>
</comment>
<name>A0A0F9B476_9ZZZZ</name>
<evidence type="ECO:0000313" key="1">
    <source>
        <dbReference type="EMBL" id="KKL08602.1"/>
    </source>
</evidence>
<dbReference type="InterPro" id="IPR029063">
    <property type="entry name" value="SAM-dependent_MTases_sf"/>
</dbReference>
<dbReference type="Gene3D" id="3.40.50.150">
    <property type="entry name" value="Vaccinia Virus protein VP39"/>
    <property type="match status" value="1"/>
</dbReference>
<sequence>YKFEMTDDDHRRLLAALKAIPAVIMLSGYRNPVYKECIADWHTIDYQAMTRGGPRTETLWMNFEPGGEIHWHGYAGSNYTDRQRIKRKGERWAAMYKKLPPVERQAVLSAMLSSDIPAGVDDPDYDPGAPSQLPLL</sequence>
<proteinExistence type="predicted"/>
<organism evidence="1">
    <name type="scientific">marine sediment metagenome</name>
    <dbReference type="NCBI Taxonomy" id="412755"/>
    <lineage>
        <taxon>unclassified sequences</taxon>
        <taxon>metagenomes</taxon>
        <taxon>ecological metagenomes</taxon>
    </lineage>
</organism>
<dbReference type="EMBL" id="LAZR01042814">
    <property type="protein sequence ID" value="KKL08602.1"/>
    <property type="molecule type" value="Genomic_DNA"/>
</dbReference>
<gene>
    <name evidence="1" type="ORF">LCGC14_2574190</name>
</gene>
<reference evidence="1" key="1">
    <citation type="journal article" date="2015" name="Nature">
        <title>Complex archaea that bridge the gap between prokaryotes and eukaryotes.</title>
        <authorList>
            <person name="Spang A."/>
            <person name="Saw J.H."/>
            <person name="Jorgensen S.L."/>
            <person name="Zaremba-Niedzwiedzka K."/>
            <person name="Martijn J."/>
            <person name="Lind A.E."/>
            <person name="van Eijk R."/>
            <person name="Schleper C."/>
            <person name="Guy L."/>
            <person name="Ettema T.J."/>
        </authorList>
    </citation>
    <scope>NUCLEOTIDE SEQUENCE</scope>
</reference>
<accession>A0A0F9B476</accession>